<organism evidence="2 3">
    <name type="scientific">Pyrobaculum aerophilum</name>
    <dbReference type="NCBI Taxonomy" id="13773"/>
    <lineage>
        <taxon>Archaea</taxon>
        <taxon>Thermoproteota</taxon>
        <taxon>Thermoprotei</taxon>
        <taxon>Thermoproteales</taxon>
        <taxon>Thermoproteaceae</taxon>
        <taxon>Pyrobaculum</taxon>
    </lineage>
</organism>
<dbReference type="AlphaFoldDB" id="A0A371R0E0"/>
<dbReference type="InterPro" id="IPR004042">
    <property type="entry name" value="Intein_endonuc_central"/>
</dbReference>
<gene>
    <name evidence="2" type="ORF">CGL52_10680</name>
</gene>
<dbReference type="InterPro" id="IPR027434">
    <property type="entry name" value="Homing_endonucl"/>
</dbReference>
<dbReference type="PROSITE" id="PS50819">
    <property type="entry name" value="INTEIN_ENDONUCLEASE"/>
    <property type="match status" value="1"/>
</dbReference>
<proteinExistence type="predicted"/>
<feature type="domain" description="DOD-type homing endonuclease" evidence="1">
    <location>
        <begin position="11"/>
        <end position="142"/>
    </location>
</feature>
<dbReference type="InterPro" id="IPR006142">
    <property type="entry name" value="INTEIN"/>
</dbReference>
<dbReference type="EMBL" id="NMUF01000036">
    <property type="protein sequence ID" value="RFA96703.1"/>
    <property type="molecule type" value="Genomic_DNA"/>
</dbReference>
<name>A0A371R0E0_9CREN</name>
<reference evidence="2 3" key="1">
    <citation type="submission" date="2017-07" db="EMBL/GenBank/DDBJ databases">
        <title>Draft genome sequence of aerobic hyperthermophilic archaea, Pyrobaculum aerophilum YKB31 and YKB32.</title>
        <authorList>
            <person name="Mochizuki T."/>
            <person name="Berliner A.J."/>
            <person name="Yoshida-Takashima Y."/>
            <person name="Takaki Y."/>
            <person name="Nunoura T."/>
            <person name="Takai K."/>
        </authorList>
    </citation>
    <scope>NUCLEOTIDE SEQUENCE [LARGE SCALE GENOMIC DNA]</scope>
    <source>
        <strain evidence="2 3">YKB32</strain>
    </source>
</reference>
<evidence type="ECO:0000259" key="1">
    <source>
        <dbReference type="PROSITE" id="PS50819"/>
    </source>
</evidence>
<dbReference type="Proteomes" id="UP000256877">
    <property type="component" value="Unassembled WGS sequence"/>
</dbReference>
<evidence type="ECO:0000313" key="2">
    <source>
        <dbReference type="EMBL" id="RFA96703.1"/>
    </source>
</evidence>
<protein>
    <recommendedName>
        <fullName evidence="1">DOD-type homing endonuclease domain-containing protein</fullName>
    </recommendedName>
</protein>
<comment type="caution">
    <text evidence="2">The sequence shown here is derived from an EMBL/GenBank/DDBJ whole genome shotgun (WGS) entry which is preliminary data.</text>
</comment>
<dbReference type="GO" id="GO:0016539">
    <property type="term" value="P:intein-mediated protein splicing"/>
    <property type="evidence" value="ECO:0007669"/>
    <property type="project" value="InterPro"/>
</dbReference>
<dbReference type="InterPro" id="IPR004860">
    <property type="entry name" value="LAGLIDADG_dom"/>
</dbReference>
<sequence>MRDARERLNRLIGFLVGDGFYYMKRSRKNYLVGFVQSSKRREILEVYKSLLSIIFNRKSIEERAPNNVVKVYIYSKDAYYFFKEIKDDSAKYFRQLPPEEKIKFLGGFTDAEGTVKRDRIILYNANRDLLIEIQEFLKTLGVRSTLHYHHGAYELHIWEKRSREIIMALCKNYSSKISSLFS</sequence>
<accession>A0A371R0E0</accession>
<dbReference type="Pfam" id="PF14528">
    <property type="entry name" value="LAGLIDADG_3"/>
    <property type="match status" value="1"/>
</dbReference>
<evidence type="ECO:0000313" key="3">
    <source>
        <dbReference type="Proteomes" id="UP000256877"/>
    </source>
</evidence>
<dbReference type="GO" id="GO:0004519">
    <property type="term" value="F:endonuclease activity"/>
    <property type="evidence" value="ECO:0007669"/>
    <property type="project" value="InterPro"/>
</dbReference>
<dbReference type="SUPFAM" id="SSF55608">
    <property type="entry name" value="Homing endonucleases"/>
    <property type="match status" value="1"/>
</dbReference>
<dbReference type="PRINTS" id="PR00379">
    <property type="entry name" value="INTEIN"/>
</dbReference>
<dbReference type="Gene3D" id="3.10.28.10">
    <property type="entry name" value="Homing endonucleases"/>
    <property type="match status" value="1"/>
</dbReference>